<dbReference type="InterPro" id="IPR023025">
    <property type="entry name" value="Ser_Thr_transp_SstT"/>
</dbReference>
<evidence type="ECO:0000313" key="11">
    <source>
        <dbReference type="Proteomes" id="UP000069632"/>
    </source>
</evidence>
<evidence type="ECO:0000256" key="5">
    <source>
        <dbReference type="ARBA" id="ARBA00022847"/>
    </source>
</evidence>
<feature type="transmembrane region" description="Helical" evidence="9">
    <location>
        <begin position="87"/>
        <end position="109"/>
    </location>
</feature>
<feature type="transmembrane region" description="Helical" evidence="9">
    <location>
        <begin position="362"/>
        <end position="383"/>
    </location>
</feature>
<dbReference type="EMBL" id="FIZP01000002">
    <property type="protein sequence ID" value="CZE47033.1"/>
    <property type="molecule type" value="Genomic_DNA"/>
</dbReference>
<feature type="transmembrane region" description="Helical" evidence="9">
    <location>
        <begin position="16"/>
        <end position="34"/>
    </location>
</feature>
<keyword evidence="8 9" id="KW-0472">Membrane</keyword>
<proteinExistence type="inferred from homology"/>
<dbReference type="InterPro" id="IPR036458">
    <property type="entry name" value="Na:dicarbo_symporter_sf"/>
</dbReference>
<feature type="transmembrane region" description="Helical" evidence="9">
    <location>
        <begin position="331"/>
        <end position="356"/>
    </location>
</feature>
<dbReference type="Proteomes" id="UP000069632">
    <property type="component" value="Unassembled WGS sequence"/>
</dbReference>
<keyword evidence="4 9" id="KW-0812">Transmembrane</keyword>
<feature type="transmembrane region" description="Helical" evidence="9">
    <location>
        <begin position="153"/>
        <end position="171"/>
    </location>
</feature>
<comment type="subcellular location">
    <subcellularLocation>
        <location evidence="1">Membrane</location>
        <topology evidence="1">Multi-pass membrane protein</topology>
    </subcellularLocation>
</comment>
<feature type="transmembrane region" description="Helical" evidence="9">
    <location>
        <begin position="294"/>
        <end position="319"/>
    </location>
</feature>
<organism evidence="10 11">
    <name type="scientific">Campylobacter geochelonis</name>
    <dbReference type="NCBI Taxonomy" id="1780362"/>
    <lineage>
        <taxon>Bacteria</taxon>
        <taxon>Pseudomonadati</taxon>
        <taxon>Campylobacterota</taxon>
        <taxon>Epsilonproteobacteria</taxon>
        <taxon>Campylobacterales</taxon>
        <taxon>Campylobacteraceae</taxon>
        <taxon>Campylobacter</taxon>
    </lineage>
</organism>
<dbReference type="SUPFAM" id="SSF118215">
    <property type="entry name" value="Proton glutamate symport protein"/>
    <property type="match status" value="1"/>
</dbReference>
<name>A0A128EFR3_9BACT</name>
<dbReference type="OrthoDB" id="9766690at2"/>
<dbReference type="PRINTS" id="PR00173">
    <property type="entry name" value="EDTRNSPORT"/>
</dbReference>
<dbReference type="PANTHER" id="PTHR42865">
    <property type="entry name" value="PROTON/GLUTAMATE-ASPARTATE SYMPORTER"/>
    <property type="match status" value="1"/>
</dbReference>
<dbReference type="HAMAP" id="MF_01582">
    <property type="entry name" value="Ser_Thr_transp_SstT"/>
    <property type="match status" value="1"/>
</dbReference>
<feature type="transmembrane region" description="Helical" evidence="9">
    <location>
        <begin position="223"/>
        <end position="246"/>
    </location>
</feature>
<evidence type="ECO:0000256" key="8">
    <source>
        <dbReference type="ARBA" id="ARBA00023136"/>
    </source>
</evidence>
<evidence type="ECO:0000256" key="3">
    <source>
        <dbReference type="ARBA" id="ARBA00022475"/>
    </source>
</evidence>
<reference evidence="10 11" key="1">
    <citation type="submission" date="2016-02" db="EMBL/GenBank/DDBJ databases">
        <authorList>
            <consortium name="Pathogen Informatics"/>
        </authorList>
    </citation>
    <scope>NUCLEOTIDE SEQUENCE [LARGE SCALE GENOMIC DNA]</scope>
    <source>
        <strain evidence="10 11">RC20</strain>
    </source>
</reference>
<accession>A0A128EFR3</accession>
<gene>
    <name evidence="10" type="primary">sstT</name>
    <name evidence="10" type="ORF">ERS672216_00680</name>
</gene>
<dbReference type="Gene3D" id="1.10.3860.10">
    <property type="entry name" value="Sodium:dicarboxylate symporter"/>
    <property type="match status" value="1"/>
</dbReference>
<protein>
    <submittedName>
        <fullName evidence="10">Serine/threonine transporter SstT</fullName>
    </submittedName>
</protein>
<dbReference type="InterPro" id="IPR001991">
    <property type="entry name" value="Na-dicarboxylate_symporter"/>
</dbReference>
<dbReference type="GO" id="GO:0015293">
    <property type="term" value="F:symporter activity"/>
    <property type="evidence" value="ECO:0007669"/>
    <property type="project" value="UniProtKB-KW"/>
</dbReference>
<dbReference type="GO" id="GO:0032329">
    <property type="term" value="P:serine transport"/>
    <property type="evidence" value="ECO:0007669"/>
    <property type="project" value="InterPro"/>
</dbReference>
<dbReference type="GO" id="GO:0005886">
    <property type="term" value="C:plasma membrane"/>
    <property type="evidence" value="ECO:0007669"/>
    <property type="project" value="UniProtKB-SubCell"/>
</dbReference>
<evidence type="ECO:0000256" key="1">
    <source>
        <dbReference type="ARBA" id="ARBA00004141"/>
    </source>
</evidence>
<sequence length="416" mass="43881">MSSFGKLIQSYKDKNLILRILVGVAVGAVIGFWAQKQSGSNIIGFIGMFGDLFVGALKAVAPVLVFILIAASILTKTFSNAKGLKRVVFLYILGTFLASCVGVITSFLFPTTLVLNVPVDMQRAVPASIVVVLKDLLFKIVDNPVHAISTGNYMGILAWAIGFGIALRYCTNETKKVFSDLSDAITSIVKFIIQLAPFGIMGLVATSVYSAGGEALFSYLRIIIVLVCSMAFVAVVLNPLIVWVYLRKNPYPLVFTCLKESGVTAFFTRSSAANIPVNLNLCRKLGLDEELYPISIPLGATINMAGAAVVIAILTLSAVNTLGIQTDFGTALLLCLLAAVGACGASGVAGGSLMLIPLAASLFNISNDIAMQVVAIGFIIGVIQDSVETAINSSTDVLFTAVASYTTSPHEDALTK</sequence>
<evidence type="ECO:0000256" key="4">
    <source>
        <dbReference type="ARBA" id="ARBA00022692"/>
    </source>
</evidence>
<keyword evidence="7 9" id="KW-1133">Transmembrane helix</keyword>
<keyword evidence="2" id="KW-0813">Transport</keyword>
<keyword evidence="3" id="KW-1003">Cell membrane</keyword>
<feature type="transmembrane region" description="Helical" evidence="9">
    <location>
        <begin position="191"/>
        <end position="211"/>
    </location>
</feature>
<dbReference type="GO" id="GO:0015826">
    <property type="term" value="P:threonine transport"/>
    <property type="evidence" value="ECO:0007669"/>
    <property type="project" value="InterPro"/>
</dbReference>
<evidence type="ECO:0000256" key="7">
    <source>
        <dbReference type="ARBA" id="ARBA00022989"/>
    </source>
</evidence>
<dbReference type="FunFam" id="1.10.3860.10:FF:000003">
    <property type="entry name" value="Serine/threonine transporter sstT"/>
    <property type="match status" value="1"/>
</dbReference>
<dbReference type="NCBIfam" id="NF010151">
    <property type="entry name" value="PRK13628.1"/>
    <property type="match status" value="1"/>
</dbReference>
<dbReference type="Pfam" id="PF00375">
    <property type="entry name" value="SDF"/>
    <property type="match status" value="1"/>
</dbReference>
<dbReference type="AlphaFoldDB" id="A0A128EFR3"/>
<evidence type="ECO:0000256" key="9">
    <source>
        <dbReference type="SAM" id="Phobius"/>
    </source>
</evidence>
<keyword evidence="5" id="KW-0769">Symport</keyword>
<dbReference type="PANTHER" id="PTHR42865:SF8">
    <property type="entry name" value="SERINE_THREONINE TRANSPORTER SSTT"/>
    <property type="match status" value="1"/>
</dbReference>
<evidence type="ECO:0000256" key="6">
    <source>
        <dbReference type="ARBA" id="ARBA00022970"/>
    </source>
</evidence>
<keyword evidence="11" id="KW-1185">Reference proteome</keyword>
<evidence type="ECO:0000313" key="10">
    <source>
        <dbReference type="EMBL" id="CZE47033.1"/>
    </source>
</evidence>
<feature type="transmembrane region" description="Helical" evidence="9">
    <location>
        <begin position="54"/>
        <end position="75"/>
    </location>
</feature>
<evidence type="ECO:0000256" key="2">
    <source>
        <dbReference type="ARBA" id="ARBA00022448"/>
    </source>
</evidence>
<keyword evidence="6" id="KW-0029">Amino-acid transport</keyword>
<dbReference type="RefSeq" id="WP_075540078.1">
    <property type="nucleotide sequence ID" value="NZ_CP053844.1"/>
</dbReference>